<evidence type="ECO:0000313" key="2">
    <source>
        <dbReference type="Proteomes" id="UP000827092"/>
    </source>
</evidence>
<keyword evidence="2" id="KW-1185">Reference proteome</keyword>
<comment type="caution">
    <text evidence="1">The sequence shown here is derived from an EMBL/GenBank/DDBJ whole genome shotgun (WGS) entry which is preliminary data.</text>
</comment>
<dbReference type="EMBL" id="JAFNEN010000103">
    <property type="protein sequence ID" value="KAG8194375.1"/>
    <property type="molecule type" value="Genomic_DNA"/>
</dbReference>
<organism evidence="1 2">
    <name type="scientific">Oedothorax gibbosus</name>
    <dbReference type="NCBI Taxonomy" id="931172"/>
    <lineage>
        <taxon>Eukaryota</taxon>
        <taxon>Metazoa</taxon>
        <taxon>Ecdysozoa</taxon>
        <taxon>Arthropoda</taxon>
        <taxon>Chelicerata</taxon>
        <taxon>Arachnida</taxon>
        <taxon>Araneae</taxon>
        <taxon>Araneomorphae</taxon>
        <taxon>Entelegynae</taxon>
        <taxon>Araneoidea</taxon>
        <taxon>Linyphiidae</taxon>
        <taxon>Erigoninae</taxon>
        <taxon>Oedothorax</taxon>
    </lineage>
</organism>
<sequence length="68" mass="7815">MSTHRQCQLDVTRIIGRVYVYVPLRPIHRTTIEKRSSRQQTLTLLRHSGKRKSVGGWFDIPPVAAQSS</sequence>
<evidence type="ECO:0000313" key="1">
    <source>
        <dbReference type="EMBL" id="KAG8194375.1"/>
    </source>
</evidence>
<accession>A0AAV6VEP6</accession>
<reference evidence="1 2" key="1">
    <citation type="journal article" date="2022" name="Nat. Ecol. Evol.">
        <title>A masculinizing supergene underlies an exaggerated male reproductive morph in a spider.</title>
        <authorList>
            <person name="Hendrickx F."/>
            <person name="De Corte Z."/>
            <person name="Sonet G."/>
            <person name="Van Belleghem S.M."/>
            <person name="Kostlbacher S."/>
            <person name="Vangestel C."/>
        </authorList>
    </citation>
    <scope>NUCLEOTIDE SEQUENCE [LARGE SCALE GENOMIC DNA]</scope>
    <source>
        <strain evidence="1">W744_W776</strain>
    </source>
</reference>
<protein>
    <submittedName>
        <fullName evidence="1">Uncharacterized protein</fullName>
    </submittedName>
</protein>
<dbReference type="AlphaFoldDB" id="A0AAV6VEP6"/>
<name>A0AAV6VEP6_9ARAC</name>
<dbReference type="Proteomes" id="UP000827092">
    <property type="component" value="Unassembled WGS sequence"/>
</dbReference>
<proteinExistence type="predicted"/>
<gene>
    <name evidence="1" type="ORF">JTE90_010989</name>
</gene>